<dbReference type="EMBL" id="MU277188">
    <property type="protein sequence ID" value="KAI0068082.1"/>
    <property type="molecule type" value="Genomic_DNA"/>
</dbReference>
<comment type="caution">
    <text evidence="1">The sequence shown here is derived from an EMBL/GenBank/DDBJ whole genome shotgun (WGS) entry which is preliminary data.</text>
</comment>
<dbReference type="Proteomes" id="UP000814140">
    <property type="component" value="Unassembled WGS sequence"/>
</dbReference>
<sequence length="665" mass="73523">MASFTRLLSRVLRKKKSKLPVGTQILSASLDSQTGMAESLSNRSATVATEGRRPTSHSPSLPNPQSPNETPLPTLPFEPRQNGHESYHSLDERLEVIANSLVPGREPLGDIGDILAPCDDSVLDLSIHGQPDGQSFRDLSADTAPHTPVVGTLPSGLIEATAEAQRSSYMVSSAGSETGDPSRHSSATRGSCEAVGTTRCRLSSPRVDDGSNTARSITDVQCTPLTPPGIPLPVRNFFGDSMPRSTQPSTVPKRPIPSSVLGEYLMNGVLFAEDIGSSDRPTFSDGHFSYSLLAKLGEGASGTVFAAQAMPIEGRHVQQGYPEQVAIKFVWKAKMTASREFFDNILNERRILEDITMRTKMRTTIKMLSVFQTDHLVAFVMELCSMSLNGLLGYHLNRSMILGERNILHYAANLLLCLAQIQALGIVHGDLKLENILLDRHGHLVIGDFGSSYQQREPQWNVPETAGRVAPLMATRSYTPPEALGQEHLKTGGYTSKVDMWACGLIIAELCICERVFPSELVPTDQRMKELLDIWDPENDVRFQTRIPLLLRDLLGKLLRKDPRQRLSLQEAAAHPYFANISWDYVLEKTPFSFPTETRPQECPQALLLQDFPWVWSFNPIRLDTIDWSPFTWSVLDKPGFDWATMSYMKCPDEAQPSELAGGEP</sequence>
<accession>A0ACB8TI47</accession>
<gene>
    <name evidence="1" type="ORF">BV25DRAFT_516002</name>
</gene>
<reference evidence="1" key="2">
    <citation type="journal article" date="2022" name="New Phytol.">
        <title>Evolutionary transition to the ectomycorrhizal habit in the genomes of a hyperdiverse lineage of mushroom-forming fungi.</title>
        <authorList>
            <person name="Looney B."/>
            <person name="Miyauchi S."/>
            <person name="Morin E."/>
            <person name="Drula E."/>
            <person name="Courty P.E."/>
            <person name="Kohler A."/>
            <person name="Kuo A."/>
            <person name="LaButti K."/>
            <person name="Pangilinan J."/>
            <person name="Lipzen A."/>
            <person name="Riley R."/>
            <person name="Andreopoulos W."/>
            <person name="He G."/>
            <person name="Johnson J."/>
            <person name="Nolan M."/>
            <person name="Tritt A."/>
            <person name="Barry K.W."/>
            <person name="Grigoriev I.V."/>
            <person name="Nagy L.G."/>
            <person name="Hibbett D."/>
            <person name="Henrissat B."/>
            <person name="Matheny P.B."/>
            <person name="Labbe J."/>
            <person name="Martin F.M."/>
        </authorList>
    </citation>
    <scope>NUCLEOTIDE SEQUENCE</scope>
    <source>
        <strain evidence="1">HHB10654</strain>
    </source>
</reference>
<keyword evidence="2" id="KW-1185">Reference proteome</keyword>
<organism evidence="1 2">
    <name type="scientific">Artomyces pyxidatus</name>
    <dbReference type="NCBI Taxonomy" id="48021"/>
    <lineage>
        <taxon>Eukaryota</taxon>
        <taxon>Fungi</taxon>
        <taxon>Dikarya</taxon>
        <taxon>Basidiomycota</taxon>
        <taxon>Agaricomycotina</taxon>
        <taxon>Agaricomycetes</taxon>
        <taxon>Russulales</taxon>
        <taxon>Auriscalpiaceae</taxon>
        <taxon>Artomyces</taxon>
    </lineage>
</organism>
<name>A0ACB8TI47_9AGAM</name>
<reference evidence="1" key="1">
    <citation type="submission" date="2021-03" db="EMBL/GenBank/DDBJ databases">
        <authorList>
            <consortium name="DOE Joint Genome Institute"/>
            <person name="Ahrendt S."/>
            <person name="Looney B.P."/>
            <person name="Miyauchi S."/>
            <person name="Morin E."/>
            <person name="Drula E."/>
            <person name="Courty P.E."/>
            <person name="Chicoki N."/>
            <person name="Fauchery L."/>
            <person name="Kohler A."/>
            <person name="Kuo A."/>
            <person name="Labutti K."/>
            <person name="Pangilinan J."/>
            <person name="Lipzen A."/>
            <person name="Riley R."/>
            <person name="Andreopoulos W."/>
            <person name="He G."/>
            <person name="Johnson J."/>
            <person name="Barry K.W."/>
            <person name="Grigoriev I.V."/>
            <person name="Nagy L."/>
            <person name="Hibbett D."/>
            <person name="Henrissat B."/>
            <person name="Matheny P.B."/>
            <person name="Labbe J."/>
            <person name="Martin F."/>
        </authorList>
    </citation>
    <scope>NUCLEOTIDE SEQUENCE</scope>
    <source>
        <strain evidence="1">HHB10654</strain>
    </source>
</reference>
<evidence type="ECO:0000313" key="2">
    <source>
        <dbReference type="Proteomes" id="UP000814140"/>
    </source>
</evidence>
<protein>
    <submittedName>
        <fullName evidence="1">Kinase-like protein</fullName>
    </submittedName>
</protein>
<proteinExistence type="predicted"/>
<evidence type="ECO:0000313" key="1">
    <source>
        <dbReference type="EMBL" id="KAI0068082.1"/>
    </source>
</evidence>